<keyword evidence="3" id="KW-1185">Reference proteome</keyword>
<dbReference type="SMR" id="G4Z848"/>
<proteinExistence type="predicted"/>
<organism evidence="2 3">
    <name type="scientific">Phytophthora sojae (strain P6497)</name>
    <name type="common">Soybean stem and root rot agent</name>
    <name type="synonym">Phytophthora megasperma f. sp. glycines</name>
    <dbReference type="NCBI Taxonomy" id="1094619"/>
    <lineage>
        <taxon>Eukaryota</taxon>
        <taxon>Sar</taxon>
        <taxon>Stramenopiles</taxon>
        <taxon>Oomycota</taxon>
        <taxon>Peronosporomycetes</taxon>
        <taxon>Peronosporales</taxon>
        <taxon>Peronosporaceae</taxon>
        <taxon>Phytophthora</taxon>
    </lineage>
</organism>
<accession>G4Z848</accession>
<evidence type="ECO:0000313" key="3">
    <source>
        <dbReference type="Proteomes" id="UP000002640"/>
    </source>
</evidence>
<protein>
    <submittedName>
        <fullName evidence="2">Uncharacterized protein</fullName>
    </submittedName>
</protein>
<dbReference type="RefSeq" id="XP_009522420.1">
    <property type="nucleotide sequence ID" value="XM_009524125.1"/>
</dbReference>
<dbReference type="Proteomes" id="UP000002640">
    <property type="component" value="Unassembled WGS sequence"/>
</dbReference>
<reference evidence="2 3" key="1">
    <citation type="journal article" date="2006" name="Science">
        <title>Phytophthora genome sequences uncover evolutionary origins and mechanisms of pathogenesis.</title>
        <authorList>
            <person name="Tyler B.M."/>
            <person name="Tripathy S."/>
            <person name="Zhang X."/>
            <person name="Dehal P."/>
            <person name="Jiang R.H."/>
            <person name="Aerts A."/>
            <person name="Arredondo F.D."/>
            <person name="Baxter L."/>
            <person name="Bensasson D."/>
            <person name="Beynon J.L."/>
            <person name="Chapman J."/>
            <person name="Damasceno C.M."/>
            <person name="Dorrance A.E."/>
            <person name="Dou D."/>
            <person name="Dickerman A.W."/>
            <person name="Dubchak I.L."/>
            <person name="Garbelotto M."/>
            <person name="Gijzen M."/>
            <person name="Gordon S.G."/>
            <person name="Govers F."/>
            <person name="Grunwald N.J."/>
            <person name="Huang W."/>
            <person name="Ivors K.L."/>
            <person name="Jones R.W."/>
            <person name="Kamoun S."/>
            <person name="Krampis K."/>
            <person name="Lamour K.H."/>
            <person name="Lee M.K."/>
            <person name="McDonald W.H."/>
            <person name="Medina M."/>
            <person name="Meijer H.J."/>
            <person name="Nordberg E.K."/>
            <person name="Maclean D.J."/>
            <person name="Ospina-Giraldo M.D."/>
            <person name="Morris P.F."/>
            <person name="Phuntumart V."/>
            <person name="Putnam N.H."/>
            <person name="Rash S."/>
            <person name="Rose J.K."/>
            <person name="Sakihama Y."/>
            <person name="Salamov A.A."/>
            <person name="Savidor A."/>
            <person name="Scheuring C.F."/>
            <person name="Smith B.M."/>
            <person name="Sobral B.W."/>
            <person name="Terry A."/>
            <person name="Torto-Alalibo T.A."/>
            <person name="Win J."/>
            <person name="Xu Z."/>
            <person name="Zhang H."/>
            <person name="Grigoriev I.V."/>
            <person name="Rokhsar D.S."/>
            <person name="Boore J.L."/>
        </authorList>
    </citation>
    <scope>NUCLEOTIDE SEQUENCE [LARGE SCALE GENOMIC DNA]</scope>
    <source>
        <strain evidence="2 3">P6497</strain>
    </source>
</reference>
<dbReference type="AlphaFoldDB" id="G4Z848"/>
<gene>
    <name evidence="2" type="ORF">PHYSODRAFT_312746</name>
</gene>
<feature type="compositionally biased region" description="Polar residues" evidence="1">
    <location>
        <begin position="309"/>
        <end position="319"/>
    </location>
</feature>
<dbReference type="EMBL" id="JH159153">
    <property type="protein sequence ID" value="EGZ19703.1"/>
    <property type="molecule type" value="Genomic_DNA"/>
</dbReference>
<evidence type="ECO:0000256" key="1">
    <source>
        <dbReference type="SAM" id="MobiDB-lite"/>
    </source>
</evidence>
<sequence>MAWFLRGITTNCVDHSQQLLDLQNASLQQLRDQFEAVTLEYQKIKKQWVKAKAEERIRREAFAVDHAFHLYFEVEALRKQLGVLEARRELDQKILRCDLNAEYDEKLRVTHAELLNKQQKFAEYRTTMQRELQTVIQGAHSQFVDQILDYSGSIPSAIKTSVATLLRGQQEVVRIKSENAAMKQALLKVQALGDMQQQTQSAARERELLLTQRFATAEAFQRNEVEKLQAYVKELEGSLSKLSQEKTYFQVKWTTAQKQMEATAQRRREARVRALSATYTRTLPTGAISTGSDDDSPPAVAINTRPGGNHNNENNSVSI</sequence>
<feature type="region of interest" description="Disordered" evidence="1">
    <location>
        <begin position="283"/>
        <end position="319"/>
    </location>
</feature>
<dbReference type="KEGG" id="psoj:PHYSODRAFT_312746"/>
<dbReference type="GeneID" id="20643521"/>
<dbReference type="OMA" id="HKEMEGT"/>
<dbReference type="InParanoid" id="G4Z848"/>
<evidence type="ECO:0000313" key="2">
    <source>
        <dbReference type="EMBL" id="EGZ19703.1"/>
    </source>
</evidence>
<name>G4Z848_PHYSP</name>